<evidence type="ECO:0000256" key="2">
    <source>
        <dbReference type="ARBA" id="ARBA00022801"/>
    </source>
</evidence>
<keyword evidence="5" id="KW-1133">Transmembrane helix</keyword>
<feature type="domain" description="Glycoside hydrolase family 31 N-terminal" evidence="7">
    <location>
        <begin position="79"/>
        <end position="285"/>
    </location>
</feature>
<dbReference type="AlphaFoldDB" id="A0A1R3GD11"/>
<dbReference type="GO" id="GO:0090599">
    <property type="term" value="F:alpha-glucosidase activity"/>
    <property type="evidence" value="ECO:0007669"/>
    <property type="project" value="TreeGrafter"/>
</dbReference>
<dbReference type="Proteomes" id="UP000188268">
    <property type="component" value="Unassembled WGS sequence"/>
</dbReference>
<dbReference type="GO" id="GO:0006491">
    <property type="term" value="P:N-glycan processing"/>
    <property type="evidence" value="ECO:0007669"/>
    <property type="project" value="TreeGrafter"/>
</dbReference>
<dbReference type="PANTHER" id="PTHR22762">
    <property type="entry name" value="ALPHA-GLUCOSIDASE"/>
    <property type="match status" value="1"/>
</dbReference>
<evidence type="ECO:0000256" key="4">
    <source>
        <dbReference type="ARBA" id="ARBA00023295"/>
    </source>
</evidence>
<dbReference type="PANTHER" id="PTHR22762:SF54">
    <property type="entry name" value="BCDNA.GH04962"/>
    <property type="match status" value="1"/>
</dbReference>
<dbReference type="Pfam" id="PF13802">
    <property type="entry name" value="Gal_mutarotas_2"/>
    <property type="match status" value="1"/>
</dbReference>
<evidence type="ECO:0000313" key="9">
    <source>
        <dbReference type="Proteomes" id="UP000188268"/>
    </source>
</evidence>
<evidence type="ECO:0000259" key="7">
    <source>
        <dbReference type="Pfam" id="PF13802"/>
    </source>
</evidence>
<comment type="caution">
    <text evidence="8">The sequence shown here is derived from an EMBL/GenBank/DDBJ whole genome shotgun (WGS) entry which is preliminary data.</text>
</comment>
<evidence type="ECO:0000256" key="6">
    <source>
        <dbReference type="SAM" id="SignalP"/>
    </source>
</evidence>
<dbReference type="OrthoDB" id="3237269at2759"/>
<accession>A0A1R3GD11</accession>
<keyword evidence="2 8" id="KW-0378">Hydrolase</keyword>
<keyword evidence="1 6" id="KW-0732">Signal</keyword>
<keyword evidence="9" id="KW-1185">Reference proteome</keyword>
<feature type="transmembrane region" description="Helical" evidence="5">
    <location>
        <begin position="343"/>
        <end position="364"/>
    </location>
</feature>
<feature type="chain" id="PRO_5013249566" evidence="6">
    <location>
        <begin position="26"/>
        <end position="365"/>
    </location>
</feature>
<reference evidence="8 9" key="1">
    <citation type="submission" date="2013-09" db="EMBL/GenBank/DDBJ databases">
        <title>Corchorus capsularis genome sequencing.</title>
        <authorList>
            <person name="Alam M."/>
            <person name="Haque M.S."/>
            <person name="Islam M.S."/>
            <person name="Emdad E.M."/>
            <person name="Islam M.M."/>
            <person name="Ahmed B."/>
            <person name="Halim A."/>
            <person name="Hossen Q.M.M."/>
            <person name="Hossain M.Z."/>
            <person name="Ahmed R."/>
            <person name="Khan M.M."/>
            <person name="Islam R."/>
            <person name="Rashid M.M."/>
            <person name="Khan S.A."/>
            <person name="Rahman M.S."/>
            <person name="Alam M."/>
        </authorList>
    </citation>
    <scope>NUCLEOTIDE SEQUENCE [LARGE SCALE GENOMIC DNA]</scope>
    <source>
        <strain evidence="9">cv. CVL-1</strain>
        <tissue evidence="8">Whole seedling</tissue>
    </source>
</reference>
<evidence type="ECO:0000256" key="3">
    <source>
        <dbReference type="ARBA" id="ARBA00023180"/>
    </source>
</evidence>
<evidence type="ECO:0000313" key="8">
    <source>
        <dbReference type="EMBL" id="OMO55975.1"/>
    </source>
</evidence>
<organism evidence="8 9">
    <name type="scientific">Corchorus capsularis</name>
    <name type="common">Jute</name>
    <dbReference type="NCBI Taxonomy" id="210143"/>
    <lineage>
        <taxon>Eukaryota</taxon>
        <taxon>Viridiplantae</taxon>
        <taxon>Streptophyta</taxon>
        <taxon>Embryophyta</taxon>
        <taxon>Tracheophyta</taxon>
        <taxon>Spermatophyta</taxon>
        <taxon>Magnoliopsida</taxon>
        <taxon>eudicotyledons</taxon>
        <taxon>Gunneridae</taxon>
        <taxon>Pentapetalae</taxon>
        <taxon>rosids</taxon>
        <taxon>malvids</taxon>
        <taxon>Malvales</taxon>
        <taxon>Malvaceae</taxon>
        <taxon>Grewioideae</taxon>
        <taxon>Apeibeae</taxon>
        <taxon>Corchorus</taxon>
    </lineage>
</organism>
<sequence>MKMRLFTVSLIFLLFLASQTETVNSFQNCNQTPFCKRARSRKPGSCNLIARNVSISVDGDLTAKLIPKGEGGQIKPLALCVSVSRVGIMRVKIKMDEEDPASSSFDIVPWLQRFEARIKVRLEKAWTELEVDGGDGGRRRSLSTVVNLSEGFEAVLRHEPFEVYVREKAAGNKGRIVVSFNSNGLFDFEELNRSISFDVSFYGSDSAYGITERNALTIAPTKGPGVEEEYSKPYTWFNIDVFEYWNSPPPYNARGFYGLSPFMAAHGRNGSSGFLWLNAAEMQIDVLGNGWDAAAEDGNRMDTIWTSAAAAGSTVDTFFLVGPKPKDVVRQYTAARGRPAQPLLLVLTLQKYWLILLLIMIISYL</sequence>
<name>A0A1R3GD11_COCAP</name>
<keyword evidence="4" id="KW-0326">Glycosidase</keyword>
<evidence type="ECO:0000256" key="5">
    <source>
        <dbReference type="SAM" id="Phobius"/>
    </source>
</evidence>
<proteinExistence type="predicted"/>
<dbReference type="Gramene" id="OMO55975">
    <property type="protein sequence ID" value="OMO55975"/>
    <property type="gene ID" value="CCACVL1_26850"/>
</dbReference>
<dbReference type="InterPro" id="IPR025887">
    <property type="entry name" value="Glyco_hydro_31_N_dom"/>
</dbReference>
<feature type="transmembrane region" description="Helical" evidence="5">
    <location>
        <begin position="304"/>
        <end position="322"/>
    </location>
</feature>
<protein>
    <submittedName>
        <fullName evidence="8">Glycoside hydrolase, family 31</fullName>
    </submittedName>
</protein>
<feature type="signal peptide" evidence="6">
    <location>
        <begin position="1"/>
        <end position="25"/>
    </location>
</feature>
<dbReference type="STRING" id="210143.A0A1R3GD11"/>
<dbReference type="CDD" id="cd14752">
    <property type="entry name" value="GH31_N"/>
    <property type="match status" value="1"/>
</dbReference>
<keyword evidence="5" id="KW-0472">Membrane</keyword>
<keyword evidence="5" id="KW-0812">Transmembrane</keyword>
<dbReference type="Gene3D" id="2.60.40.1760">
    <property type="entry name" value="glycosyl hydrolase (family 31)"/>
    <property type="match status" value="1"/>
</dbReference>
<keyword evidence="3" id="KW-0325">Glycoprotein</keyword>
<evidence type="ECO:0000256" key="1">
    <source>
        <dbReference type="ARBA" id="ARBA00022729"/>
    </source>
</evidence>
<dbReference type="EMBL" id="AWWV01014547">
    <property type="protein sequence ID" value="OMO55975.1"/>
    <property type="molecule type" value="Genomic_DNA"/>
</dbReference>
<gene>
    <name evidence="8" type="ORF">CCACVL1_26850</name>
</gene>